<evidence type="ECO:0000313" key="3">
    <source>
        <dbReference type="Proteomes" id="UP000501379"/>
    </source>
</evidence>
<name>A0A6M8F294_9GAMM</name>
<keyword evidence="1" id="KW-0472">Membrane</keyword>
<keyword evidence="3" id="KW-1185">Reference proteome</keyword>
<feature type="transmembrane region" description="Helical" evidence="1">
    <location>
        <begin position="41"/>
        <end position="59"/>
    </location>
</feature>
<accession>A0A6M8F294</accession>
<protein>
    <submittedName>
        <fullName evidence="2">Uncharacterized protein</fullName>
    </submittedName>
</protein>
<feature type="transmembrane region" description="Helical" evidence="1">
    <location>
        <begin position="111"/>
        <end position="134"/>
    </location>
</feature>
<dbReference type="EMBL" id="CP053697">
    <property type="protein sequence ID" value="QKE62534.1"/>
    <property type="molecule type" value="Genomic_DNA"/>
</dbReference>
<feature type="transmembrane region" description="Helical" evidence="1">
    <location>
        <begin position="71"/>
        <end position="91"/>
    </location>
</feature>
<keyword evidence="1" id="KW-0812">Transmembrane</keyword>
<organism evidence="2 3">
    <name type="scientific">Aquipseudomonas campi</name>
    <dbReference type="NCBI Taxonomy" id="2731681"/>
    <lineage>
        <taxon>Bacteria</taxon>
        <taxon>Pseudomonadati</taxon>
        <taxon>Pseudomonadota</taxon>
        <taxon>Gammaproteobacteria</taxon>
        <taxon>Pseudomonadales</taxon>
        <taxon>Pseudomonadaceae</taxon>
        <taxon>Aquipseudomonas</taxon>
    </lineage>
</organism>
<proteinExistence type="predicted"/>
<reference evidence="2" key="1">
    <citation type="submission" date="2020-07" db="EMBL/GenBank/DDBJ databases">
        <title>Nitrate ammonifying Pseudomonas campi sp. nov. isolated from German agricultural grassland.</title>
        <authorList>
            <person name="Timsy T."/>
            <person name="Ulrich A."/>
            <person name="Spanner T."/>
            <person name="Foesel B."/>
            <person name="Kolb S."/>
            <person name="Horn M.A."/>
            <person name="Behrendt U."/>
        </authorList>
    </citation>
    <scope>NUCLEOTIDE SEQUENCE</scope>
    <source>
        <strain evidence="2">S1-A32-2</strain>
    </source>
</reference>
<evidence type="ECO:0000256" key="1">
    <source>
        <dbReference type="SAM" id="Phobius"/>
    </source>
</evidence>
<sequence length="137" mass="14610">MPKRIMPVWRSIFIIFFMHSLARRIGERLQAQGQPLGKPSGAATLFVVLVVLGAVLGSVTSRNEVPVIIDVLVLLLQLASLLPMISIQRQANLASGDPEGTSNSSMSGSNIAFLILGGMLWLLYLAGLVMIILLGGA</sequence>
<gene>
    <name evidence="2" type="ORF">HNE05_03890</name>
</gene>
<keyword evidence="1" id="KW-1133">Transmembrane helix</keyword>
<dbReference type="KEGG" id="pcam:HNE05_03890"/>
<dbReference type="Proteomes" id="UP000501379">
    <property type="component" value="Chromosome"/>
</dbReference>
<dbReference type="RefSeq" id="WP_173204420.1">
    <property type="nucleotide sequence ID" value="NZ_CP053697.2"/>
</dbReference>
<evidence type="ECO:0000313" key="2">
    <source>
        <dbReference type="EMBL" id="QKE62534.1"/>
    </source>
</evidence>
<dbReference type="AlphaFoldDB" id="A0A6M8F294"/>